<name>A0AA35RD99_GEOBA</name>
<comment type="caution">
    <text evidence="2">The sequence shown here is derived from an EMBL/GenBank/DDBJ whole genome shotgun (WGS) entry which is preliminary data.</text>
</comment>
<dbReference type="InterPro" id="IPR000219">
    <property type="entry name" value="DH_dom"/>
</dbReference>
<dbReference type="InterPro" id="IPR009072">
    <property type="entry name" value="Histone-fold"/>
</dbReference>
<dbReference type="GO" id="GO:0005085">
    <property type="term" value="F:guanyl-nucleotide exchange factor activity"/>
    <property type="evidence" value="ECO:0007669"/>
    <property type="project" value="InterPro"/>
</dbReference>
<gene>
    <name evidence="2" type="ORF">GBAR_LOCUS6024</name>
</gene>
<protein>
    <submittedName>
        <fullName evidence="2">Son of sevenless homolog 1</fullName>
    </submittedName>
</protein>
<dbReference type="PANTHER" id="PTHR45834">
    <property type="entry name" value="RHO GUANINE NUCLEOTIDE EXCHANGE FACTOR 9-RELATED"/>
    <property type="match status" value="1"/>
</dbReference>
<dbReference type="InterPro" id="IPR011993">
    <property type="entry name" value="PH-like_dom_sf"/>
</dbReference>
<dbReference type="InterPro" id="IPR035899">
    <property type="entry name" value="DBL_dom_sf"/>
</dbReference>
<evidence type="ECO:0000313" key="2">
    <source>
        <dbReference type="EMBL" id="CAI8008842.1"/>
    </source>
</evidence>
<dbReference type="GO" id="GO:0000786">
    <property type="term" value="C:nucleosome"/>
    <property type="evidence" value="ECO:0007669"/>
    <property type="project" value="InterPro"/>
</dbReference>
<dbReference type="SUPFAM" id="SSF47113">
    <property type="entry name" value="Histone-fold"/>
    <property type="match status" value="1"/>
</dbReference>
<dbReference type="GO" id="GO:0003677">
    <property type="term" value="F:DNA binding"/>
    <property type="evidence" value="ECO:0007669"/>
    <property type="project" value="InterPro"/>
</dbReference>
<evidence type="ECO:0000313" key="3">
    <source>
        <dbReference type="Proteomes" id="UP001174909"/>
    </source>
</evidence>
<dbReference type="InterPro" id="IPR002119">
    <property type="entry name" value="Histone_H2A"/>
</dbReference>
<dbReference type="PROSITE" id="PS50010">
    <property type="entry name" value="DH_2"/>
    <property type="match status" value="1"/>
</dbReference>
<dbReference type="Gene3D" id="1.20.900.10">
    <property type="entry name" value="Dbl homology (DH) domain"/>
    <property type="match status" value="1"/>
</dbReference>
<dbReference type="Gene3D" id="1.10.20.10">
    <property type="entry name" value="Histone, subunit A"/>
    <property type="match status" value="1"/>
</dbReference>
<dbReference type="Proteomes" id="UP001174909">
    <property type="component" value="Unassembled WGS sequence"/>
</dbReference>
<organism evidence="2 3">
    <name type="scientific">Geodia barretti</name>
    <name type="common">Barrett's horny sponge</name>
    <dbReference type="NCBI Taxonomy" id="519541"/>
    <lineage>
        <taxon>Eukaryota</taxon>
        <taxon>Metazoa</taxon>
        <taxon>Porifera</taxon>
        <taxon>Demospongiae</taxon>
        <taxon>Heteroscleromorpha</taxon>
        <taxon>Tetractinellida</taxon>
        <taxon>Astrophorina</taxon>
        <taxon>Geodiidae</taxon>
        <taxon>Geodia</taxon>
    </lineage>
</organism>
<dbReference type="PANTHER" id="PTHR45834:SF3">
    <property type="entry name" value="RHO GUANINE NUCLEOTIDE EXCHANGE FACTOR 3, ISOFORM L"/>
    <property type="match status" value="1"/>
</dbReference>
<evidence type="ECO:0000259" key="1">
    <source>
        <dbReference type="PROSITE" id="PS50010"/>
    </source>
</evidence>
<dbReference type="Pfam" id="PF00621">
    <property type="entry name" value="RhoGEF"/>
    <property type="match status" value="1"/>
</dbReference>
<dbReference type="SMART" id="SM00325">
    <property type="entry name" value="RhoGEF"/>
    <property type="match status" value="1"/>
</dbReference>
<dbReference type="GO" id="GO:0030527">
    <property type="term" value="F:structural constituent of chromatin"/>
    <property type="evidence" value="ECO:0007669"/>
    <property type="project" value="InterPro"/>
</dbReference>
<proteinExistence type="predicted"/>
<dbReference type="GO" id="GO:0046982">
    <property type="term" value="F:protein heterodimerization activity"/>
    <property type="evidence" value="ECO:0007669"/>
    <property type="project" value="InterPro"/>
</dbReference>
<feature type="non-terminal residue" evidence="2">
    <location>
        <position position="1"/>
    </location>
</feature>
<accession>A0AA35RD99</accession>
<dbReference type="Gene3D" id="2.30.29.30">
    <property type="entry name" value="Pleckstrin-homology domain (PH domain)/Phosphotyrosine-binding domain (PTB)"/>
    <property type="match status" value="1"/>
</dbReference>
<dbReference type="PRINTS" id="PR00620">
    <property type="entry name" value="HISTONEH2A"/>
</dbReference>
<dbReference type="GO" id="GO:0005829">
    <property type="term" value="C:cytosol"/>
    <property type="evidence" value="ECO:0007669"/>
    <property type="project" value="TreeGrafter"/>
</dbReference>
<dbReference type="EMBL" id="CASHTH010000902">
    <property type="protein sequence ID" value="CAI8008842.1"/>
    <property type="molecule type" value="Genomic_DNA"/>
</dbReference>
<keyword evidence="3" id="KW-1185">Reference proteome</keyword>
<feature type="domain" description="DH" evidence="1">
    <location>
        <begin position="211"/>
        <end position="403"/>
    </location>
</feature>
<dbReference type="InterPro" id="IPR053086">
    <property type="entry name" value="RhoGEF_domain"/>
</dbReference>
<dbReference type="SUPFAM" id="SSF48065">
    <property type="entry name" value="DBL homology domain (DH-domain)"/>
    <property type="match status" value="1"/>
</dbReference>
<reference evidence="2" key="1">
    <citation type="submission" date="2023-03" db="EMBL/GenBank/DDBJ databases">
        <authorList>
            <person name="Steffen K."/>
            <person name="Cardenas P."/>
        </authorList>
    </citation>
    <scope>NUCLEOTIDE SEQUENCE</scope>
</reference>
<sequence>MASPATNVVYDFISKENQSKWRGILQPAIGKIQKQVHPRMDIEDDAVLYMEDLLYHLLALICSTKPHSINDVATYITKTFVVPLNTWAINDAQRTMERHQLRKGKSVFNLPVDKLNPLLEKEVFKCVVEVNMVRYIAAILDYIAADILKLAGNVMKNTRSVAIRIKVSDIKLSLNADVALHSLFKQLNAQQLGDGTLPPVEACEENEQAATYDQLVRQLVSNEEKYISHLNLILKVYQEPFTDKPKLFPPEEVKKVFLHLPELHALSVQLLSSLDECMEMAGVVDGEPQSPQAGFVFEEMAESQEFDVYANYANSYSDSVNALQKLLENAEAKEYLKTLTEPDLFKEAIQYVLPKSLLEPLYHCFYYFEAVNMLMRKSKGEDLDAYEAAEGCMVRLKMNLEKQCTGLLPSRKEDLGVLVQKPSYKTSMKIISSVQSKIEGWEGPDLLQCSTEFLMEGSVVITREGNRRRID</sequence>
<dbReference type="AlphaFoldDB" id="A0AA35RD99"/>